<sequence length="63" mass="7034">CQSVLFNHLSRNGKFLDLSISWSGRPRKILAKTARRVVRDAKKNPQVMSGEIQAALEKEGVVV</sequence>
<reference evidence="1 2" key="1">
    <citation type="submission" date="2019-08" db="EMBL/GenBank/DDBJ databases">
        <title>A chromosome-level genome assembly, high-density linkage maps, and genome scans reveal the genomic architecture of hybrid incompatibilities underlying speciation via character displacement in darters (Percidae: Etheostominae).</title>
        <authorList>
            <person name="Moran R.L."/>
            <person name="Catchen J.M."/>
            <person name="Fuller R.C."/>
        </authorList>
    </citation>
    <scope>NUCLEOTIDE SEQUENCE [LARGE SCALE GENOMIC DNA]</scope>
    <source>
        <strain evidence="1">EspeVRDwgs_2016</strain>
        <tissue evidence="1">Muscle</tissue>
    </source>
</reference>
<name>A0A5J5CTE6_9PERO</name>
<evidence type="ECO:0000313" key="1">
    <source>
        <dbReference type="EMBL" id="KAA8585672.1"/>
    </source>
</evidence>
<dbReference type="AlphaFoldDB" id="A0A5J5CTE6"/>
<organism evidence="1 2">
    <name type="scientific">Etheostoma spectabile</name>
    <name type="common">orangethroat darter</name>
    <dbReference type="NCBI Taxonomy" id="54343"/>
    <lineage>
        <taxon>Eukaryota</taxon>
        <taxon>Metazoa</taxon>
        <taxon>Chordata</taxon>
        <taxon>Craniata</taxon>
        <taxon>Vertebrata</taxon>
        <taxon>Euteleostomi</taxon>
        <taxon>Actinopterygii</taxon>
        <taxon>Neopterygii</taxon>
        <taxon>Teleostei</taxon>
        <taxon>Neoteleostei</taxon>
        <taxon>Acanthomorphata</taxon>
        <taxon>Eupercaria</taxon>
        <taxon>Perciformes</taxon>
        <taxon>Percoidei</taxon>
        <taxon>Percidae</taxon>
        <taxon>Etheostomatinae</taxon>
        <taxon>Etheostoma</taxon>
    </lineage>
</organism>
<proteinExistence type="predicted"/>
<protein>
    <submittedName>
        <fullName evidence="1">Uncharacterized protein</fullName>
    </submittedName>
</protein>
<dbReference type="Proteomes" id="UP000327493">
    <property type="component" value="Chromosome 15"/>
</dbReference>
<dbReference type="EMBL" id="VOFY01000015">
    <property type="protein sequence ID" value="KAA8585672.1"/>
    <property type="molecule type" value="Genomic_DNA"/>
</dbReference>
<accession>A0A5J5CTE6</accession>
<keyword evidence="2" id="KW-1185">Reference proteome</keyword>
<gene>
    <name evidence="1" type="ORF">FQN60_004366</name>
</gene>
<evidence type="ECO:0000313" key="2">
    <source>
        <dbReference type="Proteomes" id="UP000327493"/>
    </source>
</evidence>
<feature type="non-terminal residue" evidence="1">
    <location>
        <position position="1"/>
    </location>
</feature>
<comment type="caution">
    <text evidence="1">The sequence shown here is derived from an EMBL/GenBank/DDBJ whole genome shotgun (WGS) entry which is preliminary data.</text>
</comment>